<protein>
    <submittedName>
        <fullName evidence="2">Uncharacterized protein</fullName>
    </submittedName>
</protein>
<dbReference type="Proteomes" id="UP001139054">
    <property type="component" value="Unassembled WGS sequence"/>
</dbReference>
<reference evidence="2" key="1">
    <citation type="submission" date="2022-01" db="EMBL/GenBank/DDBJ databases">
        <title>Genome sequnece data of strain Bradyrhizobium sp. nov.</title>
        <authorList>
            <person name="Zhang J."/>
        </authorList>
    </citation>
    <scope>NUCLEOTIDE SEQUENCE</scope>
    <source>
        <strain evidence="3">WYCCWR 12774</strain>
        <strain evidence="2">WYCCWR 13023</strain>
    </source>
</reference>
<evidence type="ECO:0000313" key="2">
    <source>
        <dbReference type="EMBL" id="MCG2631732.1"/>
    </source>
</evidence>
<evidence type="ECO:0000313" key="4">
    <source>
        <dbReference type="Proteomes" id="UP001139012"/>
    </source>
</evidence>
<dbReference type="AlphaFoldDB" id="A0A9X1RCL8"/>
<evidence type="ECO:0000256" key="1">
    <source>
        <dbReference type="SAM" id="Phobius"/>
    </source>
</evidence>
<feature type="transmembrane region" description="Helical" evidence="1">
    <location>
        <begin position="12"/>
        <end position="34"/>
    </location>
</feature>
<keyword evidence="1" id="KW-0472">Membrane</keyword>
<evidence type="ECO:0000313" key="3">
    <source>
        <dbReference type="EMBL" id="MCG2669129.1"/>
    </source>
</evidence>
<dbReference type="EMBL" id="JAKLUA010000005">
    <property type="protein sequence ID" value="MCG2669129.1"/>
    <property type="molecule type" value="Genomic_DNA"/>
</dbReference>
<organism evidence="2 5">
    <name type="scientific">Bradyrhizobium zhengyangense</name>
    <dbReference type="NCBI Taxonomy" id="2911009"/>
    <lineage>
        <taxon>Bacteria</taxon>
        <taxon>Pseudomonadati</taxon>
        <taxon>Pseudomonadota</taxon>
        <taxon>Alphaproteobacteria</taxon>
        <taxon>Hyphomicrobiales</taxon>
        <taxon>Nitrobacteraceae</taxon>
        <taxon>Bradyrhizobium</taxon>
    </lineage>
</organism>
<name>A0A9X1RCL8_9BRAD</name>
<keyword evidence="4" id="KW-1185">Reference proteome</keyword>
<dbReference type="EMBL" id="JAKLTY010000032">
    <property type="protein sequence ID" value="MCG2631732.1"/>
    <property type="molecule type" value="Genomic_DNA"/>
</dbReference>
<proteinExistence type="predicted"/>
<sequence>MEGRTAIPSRRWPAWANATALLLAGWIALAILTLQVRPGATVVAVAFPPWWSTQQVFQAAGSAQASIVRATALPTLLVVRPDDHDGLTRLHDAGAWFVMDAQAVSACFGGLPDGG</sequence>
<gene>
    <name evidence="3" type="ORF">L6637_19385</name>
    <name evidence="2" type="ORF">L6654_34395</name>
</gene>
<accession>A0A9X1RCL8</accession>
<evidence type="ECO:0000313" key="5">
    <source>
        <dbReference type="Proteomes" id="UP001139054"/>
    </source>
</evidence>
<comment type="caution">
    <text evidence="2">The sequence shown here is derived from an EMBL/GenBank/DDBJ whole genome shotgun (WGS) entry which is preliminary data.</text>
</comment>
<keyword evidence="1" id="KW-0812">Transmembrane</keyword>
<keyword evidence="1" id="KW-1133">Transmembrane helix</keyword>
<dbReference type="Proteomes" id="UP001139012">
    <property type="component" value="Unassembled WGS sequence"/>
</dbReference>